<feature type="compositionally biased region" description="Low complexity" evidence="1">
    <location>
        <begin position="2163"/>
        <end position="2172"/>
    </location>
</feature>
<protein>
    <submittedName>
        <fullName evidence="2">Uncharacterized protein</fullName>
    </submittedName>
</protein>
<dbReference type="InterPro" id="IPR037782">
    <property type="entry name" value="Spt7"/>
</dbReference>
<feature type="compositionally biased region" description="Low complexity" evidence="1">
    <location>
        <begin position="1844"/>
        <end position="1858"/>
    </location>
</feature>
<feature type="region of interest" description="Disordered" evidence="1">
    <location>
        <begin position="1"/>
        <end position="74"/>
    </location>
</feature>
<feature type="region of interest" description="Disordered" evidence="1">
    <location>
        <begin position="527"/>
        <end position="558"/>
    </location>
</feature>
<feature type="compositionally biased region" description="Low complexity" evidence="1">
    <location>
        <begin position="2180"/>
        <end position="2194"/>
    </location>
</feature>
<feature type="compositionally biased region" description="Pro residues" evidence="1">
    <location>
        <begin position="676"/>
        <end position="689"/>
    </location>
</feature>
<feature type="region of interest" description="Disordered" evidence="1">
    <location>
        <begin position="2537"/>
        <end position="2625"/>
    </location>
</feature>
<feature type="region of interest" description="Disordered" evidence="1">
    <location>
        <begin position="2042"/>
        <end position="2070"/>
    </location>
</feature>
<dbReference type="OrthoDB" id="10044608at2759"/>
<dbReference type="PANTHER" id="PTHR47343">
    <property type="entry name" value="TRANSCRIPTIONAL ACTIVATOR SPT7"/>
    <property type="match status" value="1"/>
</dbReference>
<keyword evidence="3" id="KW-1185">Reference proteome</keyword>
<feature type="compositionally biased region" description="Basic and acidic residues" evidence="1">
    <location>
        <begin position="1321"/>
        <end position="1338"/>
    </location>
</feature>
<feature type="compositionally biased region" description="Low complexity" evidence="1">
    <location>
        <begin position="1964"/>
        <end position="1986"/>
    </location>
</feature>
<feature type="region of interest" description="Disordered" evidence="1">
    <location>
        <begin position="672"/>
        <end position="693"/>
    </location>
</feature>
<feature type="region of interest" description="Disordered" evidence="1">
    <location>
        <begin position="1930"/>
        <end position="2001"/>
    </location>
</feature>
<feature type="region of interest" description="Disordered" evidence="1">
    <location>
        <begin position="2163"/>
        <end position="2195"/>
    </location>
</feature>
<feature type="compositionally biased region" description="Basic and acidic residues" evidence="1">
    <location>
        <begin position="1563"/>
        <end position="1598"/>
    </location>
</feature>
<feature type="compositionally biased region" description="Polar residues" evidence="1">
    <location>
        <begin position="873"/>
        <end position="884"/>
    </location>
</feature>
<feature type="compositionally biased region" description="Acidic residues" evidence="1">
    <location>
        <begin position="30"/>
        <end position="45"/>
    </location>
</feature>
<dbReference type="EMBL" id="BGZK01001756">
    <property type="protein sequence ID" value="GBP85733.1"/>
    <property type="molecule type" value="Genomic_DNA"/>
</dbReference>
<feature type="region of interest" description="Disordered" evidence="1">
    <location>
        <begin position="122"/>
        <end position="152"/>
    </location>
</feature>
<feature type="compositionally biased region" description="Low complexity" evidence="1">
    <location>
        <begin position="2547"/>
        <end position="2559"/>
    </location>
</feature>
<reference evidence="2 3" key="1">
    <citation type="journal article" date="2019" name="Commun. Biol.">
        <title>The bagworm genome reveals a unique fibroin gene that provides high tensile strength.</title>
        <authorList>
            <person name="Kono N."/>
            <person name="Nakamura H."/>
            <person name="Ohtoshi R."/>
            <person name="Tomita M."/>
            <person name="Numata K."/>
            <person name="Arakawa K."/>
        </authorList>
    </citation>
    <scope>NUCLEOTIDE SEQUENCE [LARGE SCALE GENOMIC DNA]</scope>
</reference>
<feature type="region of interest" description="Disordered" evidence="1">
    <location>
        <begin position="2111"/>
        <end position="2135"/>
    </location>
</feature>
<feature type="region of interest" description="Disordered" evidence="1">
    <location>
        <begin position="1831"/>
        <end position="1858"/>
    </location>
</feature>
<feature type="compositionally biased region" description="Low complexity" evidence="1">
    <location>
        <begin position="19"/>
        <end position="29"/>
    </location>
</feature>
<sequence length="2725" mass="305622">MSRRRSALARRATGAIRRASVASDASDVGADTDSDEQWTELDDACSESSSVKEGAISAEMDCNGYSDKGQQEAEAPPMGQFLLPLLSEVGGAAPSTPPPPDHFLIRHEDILQLLASAEDGDHVEVPDCDDQLTTDEPTAAQEPGGDTNVPVSPDEEAAVIRYVYNLCERLSSYAEAPVLKPVAEWLLGAFQSWCDISVLMYSMMGITMLVENLKCVDMADDWLYRARFGCHCRLCLCLADNAPALARLAHRALTALANEGRTVRDAALVMRALGLREPADVLHPASFDLAALQQVSDEGIHVTIIIAISDLDAGAEIIYNELEQLSQSGDIASEVVNKVCVCRPQAQPLDKRSAVERFAKILESYKAASTMTVKTSDTASALKSHVAPQVEIILADGARDRRLEAVSRWLGRYLAPYQRAPTSARLADLAKRTVLGEANAWSGYSHRCECLSPRALCAQQRQVLLRLSFIGMMQAVNELNGGKPQAQPPDRDADKVPNDDRPENIHLEMQSEEVEIKTIDSCELQTANDDEHDDESVPSVASGDSDEGSGTASLGLSTSSSLDSASELLLAAAAAVDSANSDTESRPGELCRTVRHLMRSIASIERLMDRVLRHCDEWRAHPHTRKRVDMGLSEVDRKLMAMYRRLPEVHRKQLKVYKKQKKLSTVCMQLVGGRAPAPPPPGSPPPASPPHTAERALCPEYHLQRFKEVRRKVMHMRDQQLYYHRLRMWLEDQLRRERERSVSEGGNVTLLEQLSRRRRRTASPKAPRLVTTAKRKLRPHLATSIARAHRTLKYKAPVRAEVRHADKPEVEPPEAFTYPEHVVENLSDTDTIVGERDDLNKEMKECLARFANFALSNEEKNEKSEAYPDSVSPPLQQLSPTTNEPMPLYTPKQTRRILAVSSLINIPQNVIDQLNNEYVNYNINPNILNIAPLNARRTPMLVEDVLPEKMEVHKEEITNDNEIVEANKDTNVYKYVTFGLEIKKAMEECQNIINSYNNTKIEESIEEIQKIEPPHDSNEVKEQKDVEGALSLEQICEVMMNIDKTSVEFLEKVDSSDSEEQDTAANTKLVELVESMPQILANMPEIANKLSEFANATFELPEFASIMSNLPEVNNETQLTPETLKQIRELKISKNRDNVKTKNIAKRKNRRVRANIDNDIIGTMTFEFDTADINNLLKDEKELQAFMKNKSSNKENFKDLLFSISAQVVINKVFQYLKQNKSPELAKFLEVDKELFTLPKSSINSEMFSKASTLFDNSIKDALSMDELRDLVRSRFESWKSYVSTKFKSIPVQLLENEIEAMLAKFYTYVKELAVKEPGECKEKNDDSKSVQSDKMETEPNDVGNRDLLMFMIELEKVKTSPNKEAFKHISQVINGSSGTFFDLFIMRMSTSKEWKSLIKNLEFEYVSVIQRFAESSQIARWIIFNPEIAVNIIMQMTGLSLKKSENNIDFSAASHEKRQDYFINRLKEMNKAYMESLTKNSYSGDEWLVMLYNLEQIENRLNESLSKVGHAPVVTKSNSSVSETHEAEILAGRGLSKLISKANAKPIKKPVNVANLENVDTKPKSEVKVEEAKKETDSSRNESKKVNDNERRNKSDIINDSDQLTPRGENELLDRFFALKSHIANGLPVPEGLKKHVLSVCSSVDPKLLDECAQDIKTLPEPKSAPAAKGIQKDDKMLKYRIPKCCQPSGEVDGSVTCCHPEPNQKQAAALAAQNSELLAKYSAQALRSAKPALNAVAFKNMVRNVSKSESEATAPTKNDCKWANDCICMSCKNSENGSVCLGEIVKQCYEMEAKQKAAEEQKLKEQQQHQQQQQYQQQQLQQAQLQQQQQTQQKETKPMPNVVTPKTPAKVPTKAPPAKACENASYQQQHICKGGNGGWCAEGAHHPHAAGPDQPCTCCYCTVFGHAPPLTTPVPRNFNETRERLRSILNKKKQKCKTTPNAEVERQATPAPEMPTPPPPAQLKKPTPHQPVNQQQTVTTKQVQSHSAAPLPPPTKLQESAETKTLAEKMMRMTVTEGREAPKNGQHQVKVLQRTTPVQVNVPPAPNEQQQIQQQQQQHQHLQPQQQQQHALQQQQIQQQLKQQALQQQQQQLHQQQLQQQQLQQQQQQMKIQQQQPPHPAPPQLTPAQQQQIRLQQQQQQQQLQQQQLQQQQLQQQQQQQRRQARPQQQMSVYSRDTSLCSTSSGCSGASGWRDGCLSDGERAEDTRDLDALLQYIEGPARHVDRGKKRAKKQRQRAKRMEARLLEEHAELMAALTAHRRAAVELRAQHRAAARRVDEARAQLKNAQQPTKKEGKKSKVSPAQQAIVQLVAEQLGELTTLMNVTAKVTFVHFRLVLIAVQGLLEADMNVAEYTERLRQCEQRLREARALQGAGDDQPPASAHVHHDSLSHSACAERASESAEQAIERRDRPKRAACDASISLPLHRPMRPSRRETAAAHNHTARAPTQPEQQQQQQQQQQPRRTGPAAQVDTRAVDAAAVRRDAEQNALAAGGVVRVRRSPGDGAVTVSLPGRPGETPLAQLLHHNKHLTVLNMCEPRQPPPQQLQQQQPPQQKQLDPSKKQTWEAALAHINQLAKQTAGKKDKKKKESTEKVETAMKSQQPSRSQSLTDSNALSKKQKKKLLAQQKVHDQFTYVRTPNRKDVVRQRKGLPSLSIPSLPIVQEARARLSSAHHTTDNRCLCVIIGFIPYRPAFCLILMTRTRIAVVRSTTPFGMSVRPAPSG</sequence>
<evidence type="ECO:0000313" key="2">
    <source>
        <dbReference type="EMBL" id="GBP85733.1"/>
    </source>
</evidence>
<feature type="region of interest" description="Disordered" evidence="1">
    <location>
        <begin position="2371"/>
        <end position="2475"/>
    </location>
</feature>
<feature type="region of interest" description="Disordered" evidence="1">
    <location>
        <begin position="2282"/>
        <end position="2304"/>
    </location>
</feature>
<feature type="compositionally biased region" description="Low complexity" evidence="1">
    <location>
        <begin position="548"/>
        <end position="558"/>
    </location>
</feature>
<feature type="compositionally biased region" description="Polar residues" evidence="1">
    <location>
        <begin position="2600"/>
        <end position="2615"/>
    </location>
</feature>
<feature type="compositionally biased region" description="Basic and acidic residues" evidence="1">
    <location>
        <begin position="2589"/>
        <end position="2598"/>
    </location>
</feature>
<dbReference type="PANTHER" id="PTHR47343:SF1">
    <property type="entry name" value="TRANSCRIPTIONAL ACTIVATOR SPT7"/>
    <property type="match status" value="1"/>
</dbReference>
<organism evidence="2 3">
    <name type="scientific">Eumeta variegata</name>
    <name type="common">Bagworm moth</name>
    <name type="synonym">Eumeta japonica</name>
    <dbReference type="NCBI Taxonomy" id="151549"/>
    <lineage>
        <taxon>Eukaryota</taxon>
        <taxon>Metazoa</taxon>
        <taxon>Ecdysozoa</taxon>
        <taxon>Arthropoda</taxon>
        <taxon>Hexapoda</taxon>
        <taxon>Insecta</taxon>
        <taxon>Pterygota</taxon>
        <taxon>Neoptera</taxon>
        <taxon>Endopterygota</taxon>
        <taxon>Lepidoptera</taxon>
        <taxon>Glossata</taxon>
        <taxon>Ditrysia</taxon>
        <taxon>Tineoidea</taxon>
        <taxon>Psychidae</taxon>
        <taxon>Oiketicinae</taxon>
        <taxon>Eumeta</taxon>
    </lineage>
</organism>
<feature type="compositionally biased region" description="Pro residues" evidence="1">
    <location>
        <begin position="1954"/>
        <end position="1963"/>
    </location>
</feature>
<feature type="region of interest" description="Disordered" evidence="1">
    <location>
        <begin position="858"/>
        <end position="886"/>
    </location>
</feature>
<dbReference type="STRING" id="151549.A0A4C1ZF00"/>
<feature type="region of interest" description="Disordered" evidence="1">
    <location>
        <begin position="479"/>
        <end position="502"/>
    </location>
</feature>
<feature type="compositionally biased region" description="Low complexity" evidence="1">
    <location>
        <begin position="2446"/>
        <end position="2475"/>
    </location>
</feature>
<accession>A0A4C1ZF00</accession>
<evidence type="ECO:0000313" key="3">
    <source>
        <dbReference type="Proteomes" id="UP000299102"/>
    </source>
</evidence>
<feature type="region of interest" description="Disordered" evidence="1">
    <location>
        <begin position="1563"/>
        <end position="1607"/>
    </location>
</feature>
<gene>
    <name evidence="2" type="ORF">EVAR_62532_1</name>
</gene>
<proteinExistence type="predicted"/>
<feature type="compositionally biased region" description="Low complexity" evidence="1">
    <location>
        <begin position="2051"/>
        <end position="2070"/>
    </location>
</feature>
<dbReference type="Proteomes" id="UP000299102">
    <property type="component" value="Unassembled WGS sequence"/>
</dbReference>
<dbReference type="GO" id="GO:0000124">
    <property type="term" value="C:SAGA complex"/>
    <property type="evidence" value="ECO:0007669"/>
    <property type="project" value="InterPro"/>
</dbReference>
<comment type="caution">
    <text evidence="2">The sequence shown here is derived from an EMBL/GenBank/DDBJ whole genome shotgun (WGS) entry which is preliminary data.</text>
</comment>
<dbReference type="GO" id="GO:0006357">
    <property type="term" value="P:regulation of transcription by RNA polymerase II"/>
    <property type="evidence" value="ECO:0007669"/>
    <property type="project" value="TreeGrafter"/>
</dbReference>
<dbReference type="GO" id="GO:0046695">
    <property type="term" value="C:SLIK (SAGA-like) complex"/>
    <property type="evidence" value="ECO:0007669"/>
    <property type="project" value="InterPro"/>
</dbReference>
<feature type="region of interest" description="Disordered" evidence="1">
    <location>
        <begin position="1321"/>
        <end position="1341"/>
    </location>
</feature>
<name>A0A4C1ZF00_EUMVA</name>
<dbReference type="GO" id="GO:0005198">
    <property type="term" value="F:structural molecule activity"/>
    <property type="evidence" value="ECO:0007669"/>
    <property type="project" value="TreeGrafter"/>
</dbReference>
<evidence type="ECO:0000256" key="1">
    <source>
        <dbReference type="SAM" id="MobiDB-lite"/>
    </source>
</evidence>
<feature type="compositionally biased region" description="Basic and acidic residues" evidence="1">
    <location>
        <begin position="489"/>
        <end position="502"/>
    </location>
</feature>
<feature type="compositionally biased region" description="Basic and acidic residues" evidence="1">
    <location>
        <begin position="2399"/>
        <end position="2418"/>
    </location>
</feature>